<keyword evidence="2" id="KW-1185">Reference proteome</keyword>
<dbReference type="SUPFAM" id="SSF48371">
    <property type="entry name" value="ARM repeat"/>
    <property type="match status" value="1"/>
</dbReference>
<dbReference type="Proteomes" id="UP001321473">
    <property type="component" value="Unassembled WGS sequence"/>
</dbReference>
<dbReference type="InterPro" id="IPR016024">
    <property type="entry name" value="ARM-type_fold"/>
</dbReference>
<protein>
    <recommendedName>
        <fullName evidence="3">Armadillo repeat-containing protein 7</fullName>
    </recommendedName>
</protein>
<gene>
    <name evidence="1" type="ORF">V5799_028692</name>
</gene>
<evidence type="ECO:0008006" key="3">
    <source>
        <dbReference type="Google" id="ProtNLM"/>
    </source>
</evidence>
<dbReference type="Gene3D" id="1.25.10.10">
    <property type="entry name" value="Leucine-rich Repeat Variant"/>
    <property type="match status" value="1"/>
</dbReference>
<dbReference type="EMBL" id="JARKHS020032423">
    <property type="protein sequence ID" value="KAK8760052.1"/>
    <property type="molecule type" value="Genomic_DNA"/>
</dbReference>
<reference evidence="1 2" key="1">
    <citation type="journal article" date="2023" name="Arcadia Sci">
        <title>De novo assembly of a long-read Amblyomma americanum tick genome.</title>
        <authorList>
            <person name="Chou S."/>
            <person name="Poskanzer K.E."/>
            <person name="Rollins M."/>
            <person name="Thuy-Boun P.S."/>
        </authorList>
    </citation>
    <scope>NUCLEOTIDE SEQUENCE [LARGE SCALE GENOMIC DNA]</scope>
    <source>
        <strain evidence="1">F_SG_1</strain>
        <tissue evidence="1">Salivary glands</tissue>
    </source>
</reference>
<dbReference type="InterPro" id="IPR011989">
    <property type="entry name" value="ARM-like"/>
</dbReference>
<organism evidence="1 2">
    <name type="scientific">Amblyomma americanum</name>
    <name type="common">Lone star tick</name>
    <dbReference type="NCBI Taxonomy" id="6943"/>
    <lineage>
        <taxon>Eukaryota</taxon>
        <taxon>Metazoa</taxon>
        <taxon>Ecdysozoa</taxon>
        <taxon>Arthropoda</taxon>
        <taxon>Chelicerata</taxon>
        <taxon>Arachnida</taxon>
        <taxon>Acari</taxon>
        <taxon>Parasitiformes</taxon>
        <taxon>Ixodida</taxon>
        <taxon>Ixodoidea</taxon>
        <taxon>Ixodidae</taxon>
        <taxon>Amblyomminae</taxon>
        <taxon>Amblyomma</taxon>
    </lineage>
</organism>
<proteinExistence type="predicted"/>
<evidence type="ECO:0000313" key="1">
    <source>
        <dbReference type="EMBL" id="KAK8760052.1"/>
    </source>
</evidence>
<dbReference type="AlphaFoldDB" id="A0AAQ4DC62"/>
<dbReference type="PANTHER" id="PTHR46263">
    <property type="entry name" value="ARMADILLO REPEAT-CONTAINING PROTEIN 7"/>
    <property type="match status" value="1"/>
</dbReference>
<comment type="caution">
    <text evidence="1">The sequence shown here is derived from an EMBL/GenBank/DDBJ whole genome shotgun (WGS) entry which is preliminary data.</text>
</comment>
<name>A0AAQ4DC62_AMBAM</name>
<dbReference type="PANTHER" id="PTHR46263:SF1">
    <property type="entry name" value="ARMADILLO REPEAT-CONTAINING PROTEIN 7"/>
    <property type="match status" value="1"/>
</dbReference>
<dbReference type="InterPro" id="IPR042462">
    <property type="entry name" value="ARMC7"/>
</dbReference>
<sequence length="248" mass="27842">MQDKDTVCTETRLHSSEIKSLQGELISDVIQICSRSPRLMVERRACCVEHFFCSSDLEGSCTFCDERIDTMARYDPKERFRYIKELVTEFQVSCSNEAKEQVLANLANFAYDPVNYEHFKRLNILSLFIDQLDSADDNLREFAIGGICNLCSDQDFRAEVLKPENLDKVVRCLSNSQEETVLSTITTLISLGLSGCQTDITTASVIDCMLRYSESPNTRLSNLAKIFLEDICSPEQISNVAGAATAVP</sequence>
<evidence type="ECO:0000313" key="2">
    <source>
        <dbReference type="Proteomes" id="UP001321473"/>
    </source>
</evidence>
<accession>A0AAQ4DC62</accession>